<evidence type="ECO:0000313" key="2">
    <source>
        <dbReference type="EMBL" id="OTF82926.1"/>
    </source>
</evidence>
<feature type="compositionally biased region" description="Polar residues" evidence="1">
    <location>
        <begin position="105"/>
        <end position="163"/>
    </location>
</feature>
<feature type="compositionally biased region" description="Polar residues" evidence="1">
    <location>
        <begin position="1"/>
        <end position="21"/>
    </location>
</feature>
<reference evidence="2 3" key="1">
    <citation type="submission" date="2017-03" db="EMBL/GenBank/DDBJ databases">
        <title>Genome Survey of Euroglyphus maynei.</title>
        <authorList>
            <person name="Arlian L.G."/>
            <person name="Morgan M.S."/>
            <person name="Rider S.D."/>
        </authorList>
    </citation>
    <scope>NUCLEOTIDE SEQUENCE [LARGE SCALE GENOMIC DNA]</scope>
    <source>
        <strain evidence="2">Arlian Lab</strain>
        <tissue evidence="2">Whole body</tissue>
    </source>
</reference>
<accession>A0A1Y3BTJ7</accession>
<sequence>MGESSSSASSRTKPQQRTGSIQPMAEALRSGPNNNGAMTSSNSQRLLQLLQSTEPGQFVPLANQKLGEGHVTMIGYTTPIVRVGDPIPLEQYLREQRQIHDHQEQQSMQTRPLSSSSQGEFLARLNQQLQSNHGNNPVTESSLANSAQESTENPLQLLFTPNP</sequence>
<dbReference type="Proteomes" id="UP000194236">
    <property type="component" value="Unassembled WGS sequence"/>
</dbReference>
<feature type="region of interest" description="Disordered" evidence="1">
    <location>
        <begin position="1"/>
        <end position="41"/>
    </location>
</feature>
<name>A0A1Y3BTJ7_EURMA</name>
<feature type="non-terminal residue" evidence="2">
    <location>
        <position position="163"/>
    </location>
</feature>
<evidence type="ECO:0000313" key="3">
    <source>
        <dbReference type="Proteomes" id="UP000194236"/>
    </source>
</evidence>
<proteinExistence type="predicted"/>
<gene>
    <name evidence="2" type="ORF">BLA29_012438</name>
</gene>
<comment type="caution">
    <text evidence="2">The sequence shown here is derived from an EMBL/GenBank/DDBJ whole genome shotgun (WGS) entry which is preliminary data.</text>
</comment>
<feature type="compositionally biased region" description="Basic and acidic residues" evidence="1">
    <location>
        <begin position="95"/>
        <end position="104"/>
    </location>
</feature>
<feature type="region of interest" description="Disordered" evidence="1">
    <location>
        <begin position="95"/>
        <end position="163"/>
    </location>
</feature>
<dbReference type="AlphaFoldDB" id="A0A1Y3BTJ7"/>
<dbReference type="OrthoDB" id="10686663at2759"/>
<organism evidence="2 3">
    <name type="scientific">Euroglyphus maynei</name>
    <name type="common">Mayne's house dust mite</name>
    <dbReference type="NCBI Taxonomy" id="6958"/>
    <lineage>
        <taxon>Eukaryota</taxon>
        <taxon>Metazoa</taxon>
        <taxon>Ecdysozoa</taxon>
        <taxon>Arthropoda</taxon>
        <taxon>Chelicerata</taxon>
        <taxon>Arachnida</taxon>
        <taxon>Acari</taxon>
        <taxon>Acariformes</taxon>
        <taxon>Sarcoptiformes</taxon>
        <taxon>Astigmata</taxon>
        <taxon>Psoroptidia</taxon>
        <taxon>Analgoidea</taxon>
        <taxon>Pyroglyphidae</taxon>
        <taxon>Pyroglyphinae</taxon>
        <taxon>Euroglyphus</taxon>
    </lineage>
</organism>
<keyword evidence="3" id="KW-1185">Reference proteome</keyword>
<protein>
    <submittedName>
        <fullName evidence="2">Uncharacterized protein</fullName>
    </submittedName>
</protein>
<dbReference type="EMBL" id="MUJZ01006113">
    <property type="protein sequence ID" value="OTF82926.1"/>
    <property type="molecule type" value="Genomic_DNA"/>
</dbReference>
<evidence type="ECO:0000256" key="1">
    <source>
        <dbReference type="SAM" id="MobiDB-lite"/>
    </source>
</evidence>